<sequence length="310" mass="32366">MNIRGAKRGLTLALAAGTIFALSACASGDPLSGGGGSAAADTIAIGSAAFAENEIIAQIYSQALEAKDIKVDFKGQIGQRDVYLKALEDGSLDIVPEYSGNLLQAFDKNSTAATSAEVEKALGSALTNGLSVLKASPAENKDSYNVTKEFSEQNNVKSLADLAGLDRDLTVGGNPELEQRPYGPPGLESIYGLSAAKIKFVPLSDSGGPLTVGALKDGTVDLADIFSTTPAIKENGFVTLEDPKNMILPQNVIPLVSKKANTEKVADVLNKVSSELTTEDLIELNGKNQGAEKASPKQLATDWLKAKKLI</sequence>
<organism evidence="3 4">
    <name type="scientific">Mycetocola tolaasinivorans</name>
    <dbReference type="NCBI Taxonomy" id="76635"/>
    <lineage>
        <taxon>Bacteria</taxon>
        <taxon>Bacillati</taxon>
        <taxon>Actinomycetota</taxon>
        <taxon>Actinomycetes</taxon>
        <taxon>Micrococcales</taxon>
        <taxon>Microbacteriaceae</taxon>
        <taxon>Mycetocola</taxon>
    </lineage>
</organism>
<dbReference type="GO" id="GO:0043190">
    <property type="term" value="C:ATP-binding cassette (ABC) transporter complex"/>
    <property type="evidence" value="ECO:0007669"/>
    <property type="project" value="InterPro"/>
</dbReference>
<comment type="caution">
    <text evidence="3">The sequence shown here is derived from an EMBL/GenBank/DDBJ whole genome shotgun (WGS) entry which is preliminary data.</text>
</comment>
<feature type="chain" id="PRO_5018208379" evidence="1">
    <location>
        <begin position="27"/>
        <end position="310"/>
    </location>
</feature>
<accession>A0A3L7A3L5</accession>
<feature type="signal peptide" evidence="1">
    <location>
        <begin position="1"/>
        <end position="26"/>
    </location>
</feature>
<gene>
    <name evidence="3" type="ORF">D9V32_12575</name>
</gene>
<dbReference type="Gene3D" id="3.40.190.120">
    <property type="entry name" value="Osmoprotection protein (prox), domain 2"/>
    <property type="match status" value="1"/>
</dbReference>
<reference evidence="3 4" key="1">
    <citation type="submission" date="2018-10" db="EMBL/GenBank/DDBJ databases">
        <authorList>
            <person name="Li J."/>
        </authorList>
    </citation>
    <scope>NUCLEOTIDE SEQUENCE [LARGE SCALE GENOMIC DNA]</scope>
    <source>
        <strain evidence="3 4">IF 016277</strain>
    </source>
</reference>
<dbReference type="RefSeq" id="WP_121649269.1">
    <property type="nucleotide sequence ID" value="NZ_RCUX01000010.1"/>
</dbReference>
<dbReference type="InterPro" id="IPR007210">
    <property type="entry name" value="ABC_Gly_betaine_transp_sub-bd"/>
</dbReference>
<dbReference type="CDD" id="cd13606">
    <property type="entry name" value="PBP2_ProX_like"/>
    <property type="match status" value="1"/>
</dbReference>
<dbReference type="AlphaFoldDB" id="A0A3L7A3L5"/>
<evidence type="ECO:0000256" key="1">
    <source>
        <dbReference type="SAM" id="SignalP"/>
    </source>
</evidence>
<evidence type="ECO:0000313" key="4">
    <source>
        <dbReference type="Proteomes" id="UP000272503"/>
    </source>
</evidence>
<name>A0A3L7A3L5_9MICO</name>
<dbReference type="Gene3D" id="3.40.190.10">
    <property type="entry name" value="Periplasmic binding protein-like II"/>
    <property type="match status" value="1"/>
</dbReference>
<proteinExistence type="predicted"/>
<keyword evidence="1" id="KW-0732">Signal</keyword>
<dbReference type="Proteomes" id="UP000272503">
    <property type="component" value="Unassembled WGS sequence"/>
</dbReference>
<feature type="domain" description="ABC-type glycine betaine transport system substrate-binding" evidence="2">
    <location>
        <begin position="41"/>
        <end position="305"/>
    </location>
</feature>
<dbReference type="OrthoDB" id="9781705at2"/>
<dbReference type="SUPFAM" id="SSF53850">
    <property type="entry name" value="Periplasmic binding protein-like II"/>
    <property type="match status" value="1"/>
</dbReference>
<dbReference type="EMBL" id="RCUX01000010">
    <property type="protein sequence ID" value="RLP74520.1"/>
    <property type="molecule type" value="Genomic_DNA"/>
</dbReference>
<dbReference type="Pfam" id="PF04069">
    <property type="entry name" value="OpuAC"/>
    <property type="match status" value="1"/>
</dbReference>
<evidence type="ECO:0000313" key="3">
    <source>
        <dbReference type="EMBL" id="RLP74520.1"/>
    </source>
</evidence>
<dbReference type="PROSITE" id="PS51257">
    <property type="entry name" value="PROKAR_LIPOPROTEIN"/>
    <property type="match status" value="1"/>
</dbReference>
<keyword evidence="4" id="KW-1185">Reference proteome</keyword>
<protein>
    <submittedName>
        <fullName evidence="3">ABC transporter substrate-binding protein</fullName>
    </submittedName>
</protein>
<dbReference type="GO" id="GO:0022857">
    <property type="term" value="F:transmembrane transporter activity"/>
    <property type="evidence" value="ECO:0007669"/>
    <property type="project" value="InterPro"/>
</dbReference>
<evidence type="ECO:0000259" key="2">
    <source>
        <dbReference type="Pfam" id="PF04069"/>
    </source>
</evidence>